<feature type="compositionally biased region" description="Low complexity" evidence="1">
    <location>
        <begin position="90"/>
        <end position="99"/>
    </location>
</feature>
<evidence type="ECO:0000313" key="2">
    <source>
        <dbReference type="EMBL" id="GBB88036.1"/>
    </source>
</evidence>
<feature type="compositionally biased region" description="Polar residues" evidence="1">
    <location>
        <begin position="1"/>
        <end position="14"/>
    </location>
</feature>
<organism evidence="2 3">
    <name type="scientific">Rhizophagus clarus</name>
    <dbReference type="NCBI Taxonomy" id="94130"/>
    <lineage>
        <taxon>Eukaryota</taxon>
        <taxon>Fungi</taxon>
        <taxon>Fungi incertae sedis</taxon>
        <taxon>Mucoromycota</taxon>
        <taxon>Glomeromycotina</taxon>
        <taxon>Glomeromycetes</taxon>
        <taxon>Glomerales</taxon>
        <taxon>Glomeraceae</taxon>
        <taxon>Rhizophagus</taxon>
    </lineage>
</organism>
<dbReference type="Proteomes" id="UP000247702">
    <property type="component" value="Unassembled WGS sequence"/>
</dbReference>
<feature type="compositionally biased region" description="Basic and acidic residues" evidence="1">
    <location>
        <begin position="116"/>
        <end position="125"/>
    </location>
</feature>
<keyword evidence="3" id="KW-1185">Reference proteome</keyword>
<feature type="region of interest" description="Disordered" evidence="1">
    <location>
        <begin position="88"/>
        <end position="125"/>
    </location>
</feature>
<evidence type="ECO:0000256" key="1">
    <source>
        <dbReference type="SAM" id="MobiDB-lite"/>
    </source>
</evidence>
<feature type="region of interest" description="Disordered" evidence="1">
    <location>
        <begin position="186"/>
        <end position="205"/>
    </location>
</feature>
<sequence>MTNKRNTNSAQKLRNNNNNNKNNKGKSLEVKKELVKEKDRSIIDPEIVIISELDKQIVNNTYGDTNKDRLIIFVQTVALNVTKTSDLKANDTTNKNKNNISSQHTKSSTPHKIHKESKAEDELSSKHKKYLQDLMNAALNNIKDQLVNQMSQIKEQVFSFNAEIQEFYESCNIHYLDKWENTNINQNKTTNDSKKIHKDSDDSSFSSEEEKINDLILKHQNLDLKLDSVTGTINTMLNNFFNTIIKGEHNQYELVELEGEGETDYKGNDDDEVIDQ</sequence>
<gene>
    <name evidence="2" type="ORF">RclHR1_14580001</name>
</gene>
<feature type="compositionally biased region" description="Basic and acidic residues" evidence="1">
    <location>
        <begin position="191"/>
        <end position="201"/>
    </location>
</feature>
<reference evidence="2 3" key="1">
    <citation type="submission" date="2017-11" db="EMBL/GenBank/DDBJ databases">
        <title>The genome of Rhizophagus clarus HR1 reveals common genetic basis of auxotrophy among arbuscular mycorrhizal fungi.</title>
        <authorList>
            <person name="Kobayashi Y."/>
        </authorList>
    </citation>
    <scope>NUCLEOTIDE SEQUENCE [LARGE SCALE GENOMIC DNA]</scope>
    <source>
        <strain evidence="2 3">HR1</strain>
    </source>
</reference>
<comment type="caution">
    <text evidence="2">The sequence shown here is derived from an EMBL/GenBank/DDBJ whole genome shotgun (WGS) entry which is preliminary data.</text>
</comment>
<dbReference type="AlphaFoldDB" id="A0A2Z6R5H0"/>
<name>A0A2Z6R5H0_9GLOM</name>
<proteinExistence type="predicted"/>
<dbReference type="EMBL" id="BEXD01000511">
    <property type="protein sequence ID" value="GBB88036.1"/>
    <property type="molecule type" value="Genomic_DNA"/>
</dbReference>
<accession>A0A2Z6R5H0</accession>
<evidence type="ECO:0000313" key="3">
    <source>
        <dbReference type="Proteomes" id="UP000247702"/>
    </source>
</evidence>
<feature type="region of interest" description="Disordered" evidence="1">
    <location>
        <begin position="1"/>
        <end position="29"/>
    </location>
</feature>
<protein>
    <submittedName>
        <fullName evidence="2">Uncharacterized protein</fullName>
    </submittedName>
</protein>